<proteinExistence type="predicted"/>
<evidence type="ECO:0008006" key="4">
    <source>
        <dbReference type="Google" id="ProtNLM"/>
    </source>
</evidence>
<accession>A0AA38W9F5</accession>
<dbReference type="InterPro" id="IPR036397">
    <property type="entry name" value="RNaseH_sf"/>
</dbReference>
<dbReference type="AlphaFoldDB" id="A0AA38W9F5"/>
<dbReference type="SUPFAM" id="SSF53098">
    <property type="entry name" value="Ribonuclease H-like"/>
    <property type="match status" value="1"/>
</dbReference>
<sequence length="244" mass="28396">MKQDVARYVESCLTCLKKPHDKMQLLEIPMWKWENITMDLITKLPKTTRKFDAIWVILDRLTKRAHFLAFRESFTSEQLADLYVKEVVTRHGVPMSIILNRDACFTSHPKKKESPSHVTKRNKKKKSPDPSASYTRSMAAMFDFQIPWVQPMPQPTDQLSSLAIWHLKNQVRISPMSSTHDSSLDLEITFTWVVPRVQVTSQVSSDVISTSKNHPTFDFKRFFSWEDQDQETNESVLQSTDPIH</sequence>
<dbReference type="Proteomes" id="UP001172457">
    <property type="component" value="Chromosome 7"/>
</dbReference>
<dbReference type="GO" id="GO:0003676">
    <property type="term" value="F:nucleic acid binding"/>
    <property type="evidence" value="ECO:0007669"/>
    <property type="project" value="InterPro"/>
</dbReference>
<evidence type="ECO:0000256" key="1">
    <source>
        <dbReference type="SAM" id="MobiDB-lite"/>
    </source>
</evidence>
<dbReference type="PANTHER" id="PTHR45835">
    <property type="entry name" value="YALI0A06105P"/>
    <property type="match status" value="1"/>
</dbReference>
<dbReference type="EMBL" id="JARYMX010000007">
    <property type="protein sequence ID" value="KAJ9542104.1"/>
    <property type="molecule type" value="Genomic_DNA"/>
</dbReference>
<keyword evidence="3" id="KW-1185">Reference proteome</keyword>
<dbReference type="PANTHER" id="PTHR45835:SF101">
    <property type="entry name" value="NUCLEOTIDYLTRANSFERASE, RIBONUCLEASE H"/>
    <property type="match status" value="1"/>
</dbReference>
<name>A0AA38W9F5_9ASTR</name>
<comment type="caution">
    <text evidence="2">The sequence shown here is derived from an EMBL/GenBank/DDBJ whole genome shotgun (WGS) entry which is preliminary data.</text>
</comment>
<feature type="region of interest" description="Disordered" evidence="1">
    <location>
        <begin position="107"/>
        <end position="133"/>
    </location>
</feature>
<reference evidence="2" key="1">
    <citation type="submission" date="2023-03" db="EMBL/GenBank/DDBJ databases">
        <title>Chromosome-scale reference genome and RAD-based genetic map of yellow starthistle (Centaurea solstitialis) reveal putative structural variation and QTLs associated with invader traits.</title>
        <authorList>
            <person name="Reatini B."/>
            <person name="Cang F.A."/>
            <person name="Jiang Q."/>
            <person name="Mckibben M.T.W."/>
            <person name="Barker M.S."/>
            <person name="Rieseberg L.H."/>
            <person name="Dlugosch K.M."/>
        </authorList>
    </citation>
    <scope>NUCLEOTIDE SEQUENCE</scope>
    <source>
        <strain evidence="2">CAN-66</strain>
        <tissue evidence="2">Leaf</tissue>
    </source>
</reference>
<evidence type="ECO:0000313" key="2">
    <source>
        <dbReference type="EMBL" id="KAJ9542104.1"/>
    </source>
</evidence>
<dbReference type="InterPro" id="IPR012337">
    <property type="entry name" value="RNaseH-like_sf"/>
</dbReference>
<organism evidence="2 3">
    <name type="scientific">Centaurea solstitialis</name>
    <name type="common">yellow star-thistle</name>
    <dbReference type="NCBI Taxonomy" id="347529"/>
    <lineage>
        <taxon>Eukaryota</taxon>
        <taxon>Viridiplantae</taxon>
        <taxon>Streptophyta</taxon>
        <taxon>Embryophyta</taxon>
        <taxon>Tracheophyta</taxon>
        <taxon>Spermatophyta</taxon>
        <taxon>Magnoliopsida</taxon>
        <taxon>eudicotyledons</taxon>
        <taxon>Gunneridae</taxon>
        <taxon>Pentapetalae</taxon>
        <taxon>asterids</taxon>
        <taxon>campanulids</taxon>
        <taxon>Asterales</taxon>
        <taxon>Asteraceae</taxon>
        <taxon>Carduoideae</taxon>
        <taxon>Cardueae</taxon>
        <taxon>Centaureinae</taxon>
        <taxon>Centaurea</taxon>
    </lineage>
</organism>
<dbReference type="Gene3D" id="3.30.420.10">
    <property type="entry name" value="Ribonuclease H-like superfamily/Ribonuclease H"/>
    <property type="match status" value="1"/>
</dbReference>
<evidence type="ECO:0000313" key="3">
    <source>
        <dbReference type="Proteomes" id="UP001172457"/>
    </source>
</evidence>
<gene>
    <name evidence="2" type="ORF">OSB04_028610</name>
</gene>
<protein>
    <recommendedName>
        <fullName evidence="4">Reverse transcriptase domain-containing protein</fullName>
    </recommendedName>
</protein>